<dbReference type="OrthoDB" id="7067716at2"/>
<dbReference type="RefSeq" id="WP_068304028.1">
    <property type="nucleotide sequence ID" value="NZ_LRUA01000003.1"/>
</dbReference>
<dbReference type="AlphaFoldDB" id="A0A1G7A392"/>
<keyword evidence="2" id="KW-1185">Reference proteome</keyword>
<dbReference type="EMBL" id="FNAK01000004">
    <property type="protein sequence ID" value="SDE09262.1"/>
    <property type="molecule type" value="Genomic_DNA"/>
</dbReference>
<evidence type="ECO:0000313" key="1">
    <source>
        <dbReference type="EMBL" id="SDE09262.1"/>
    </source>
</evidence>
<evidence type="ECO:0008006" key="3">
    <source>
        <dbReference type="Google" id="ProtNLM"/>
    </source>
</evidence>
<gene>
    <name evidence="1" type="ORF">SAMN04488071_2068</name>
</gene>
<dbReference type="Proteomes" id="UP000183685">
    <property type="component" value="Unassembled WGS sequence"/>
</dbReference>
<name>A0A1G7A392_9PROT</name>
<sequence length="82" mass="9362">MQARIVLVNRQRGMYAAEMTGTEYVIFELIDSETPELGDIVSHPDFYSMGSETFHNISQGYRFDVYVQNVCGASQVKQQCFL</sequence>
<evidence type="ECO:0000313" key="2">
    <source>
        <dbReference type="Proteomes" id="UP000183685"/>
    </source>
</evidence>
<accession>A0A1G7A392</accession>
<organism evidence="1 2">
    <name type="scientific">Kordiimonas lacus</name>
    <dbReference type="NCBI Taxonomy" id="637679"/>
    <lineage>
        <taxon>Bacteria</taxon>
        <taxon>Pseudomonadati</taxon>
        <taxon>Pseudomonadota</taxon>
        <taxon>Alphaproteobacteria</taxon>
        <taxon>Kordiimonadales</taxon>
        <taxon>Kordiimonadaceae</taxon>
        <taxon>Kordiimonas</taxon>
    </lineage>
</organism>
<protein>
    <recommendedName>
        <fullName evidence="3">Cold shock protein, CspA family</fullName>
    </recommendedName>
</protein>
<reference evidence="1 2" key="1">
    <citation type="submission" date="2016-10" db="EMBL/GenBank/DDBJ databases">
        <authorList>
            <person name="de Groot N.N."/>
        </authorList>
    </citation>
    <scope>NUCLEOTIDE SEQUENCE [LARGE SCALE GENOMIC DNA]</scope>
    <source>
        <strain evidence="1 2">CGMCC 1.9109</strain>
    </source>
</reference>
<proteinExistence type="predicted"/>